<dbReference type="InterPro" id="IPR008949">
    <property type="entry name" value="Isoprenoid_synthase_dom_sf"/>
</dbReference>
<proteinExistence type="inferred from homology"/>
<evidence type="ECO:0000256" key="5">
    <source>
        <dbReference type="ARBA" id="ARBA00023239"/>
    </source>
</evidence>
<evidence type="ECO:0000256" key="4">
    <source>
        <dbReference type="ARBA" id="ARBA00022842"/>
    </source>
</evidence>
<dbReference type="EMBL" id="CAJMWX010000798">
    <property type="protein sequence ID" value="CAE6430668.1"/>
    <property type="molecule type" value="Genomic_DNA"/>
</dbReference>
<reference evidence="8" key="1">
    <citation type="submission" date="2021-01" db="EMBL/GenBank/DDBJ databases">
        <authorList>
            <person name="Kaushik A."/>
        </authorList>
    </citation>
    <scope>NUCLEOTIDE SEQUENCE</scope>
    <source>
        <strain evidence="8">AG4-R118</strain>
        <strain evidence="7">AG4-RS23</strain>
    </source>
</reference>
<dbReference type="InterPro" id="IPR034686">
    <property type="entry name" value="Terpene_cyclase-like_2"/>
</dbReference>
<evidence type="ECO:0000256" key="3">
    <source>
        <dbReference type="ARBA" id="ARBA00022723"/>
    </source>
</evidence>
<dbReference type="PANTHER" id="PTHR35201">
    <property type="entry name" value="TERPENE SYNTHASE"/>
    <property type="match status" value="1"/>
</dbReference>
<keyword evidence="4 6" id="KW-0460">Magnesium</keyword>
<evidence type="ECO:0000256" key="1">
    <source>
        <dbReference type="ARBA" id="ARBA00001946"/>
    </source>
</evidence>
<name>A0A8H2XU21_9AGAM</name>
<protein>
    <recommendedName>
        <fullName evidence="6">Terpene synthase</fullName>
        <ecNumber evidence="6">4.2.3.-</ecNumber>
    </recommendedName>
</protein>
<gene>
    <name evidence="7" type="ORF">RDB_LOCUS20235</name>
    <name evidence="8" type="ORF">RDB_LOCUS35072</name>
</gene>
<dbReference type="SUPFAM" id="SSF48576">
    <property type="entry name" value="Terpenoid synthases"/>
    <property type="match status" value="1"/>
</dbReference>
<keyword evidence="5 6" id="KW-0456">Lyase</keyword>
<dbReference type="GO" id="GO:0010333">
    <property type="term" value="F:terpene synthase activity"/>
    <property type="evidence" value="ECO:0007669"/>
    <property type="project" value="InterPro"/>
</dbReference>
<evidence type="ECO:0000313" key="9">
    <source>
        <dbReference type="Proteomes" id="UP000663888"/>
    </source>
</evidence>
<keyword evidence="3 6" id="KW-0479">Metal-binding</keyword>
<accession>A0A8H2XU21</accession>
<sequence>MSESTLSLPKLSSYTSEAFQIRTEVNPHQSEVEPESYTWFDSYGIHTGDERQKFIDARFSLLASLCFPNAVTSRFRNTMDFMLWYFSLQGMADGDVFKSPEGMKGAMDAIMRAVNDPSAPSSNFQPATMLQSCFQRMVQDQPPLVVKRFVDGLDEYTHARFQERFDRPTVPTLEECIKMRRGTTGMNLWSSVFRYAQDLDLPDQLVDHESLTELDKAGVDTFNLSGDIYSSIRFRGRTHPLNIVSVVMHQNNLDLQSSINFVEQLMRKRLNEFVDIKAKLPDFGPGLNEQVAQYARTIEHCIHGQLEWAFMTPALFGDQTESVRETGTLNLEKLAAA</sequence>
<dbReference type="PANTHER" id="PTHR35201:SF4">
    <property type="entry name" value="BETA-PINACENE SYNTHASE-RELATED"/>
    <property type="match status" value="1"/>
</dbReference>
<dbReference type="EMBL" id="CAJMWY010000290">
    <property type="protein sequence ID" value="CAE6426426.1"/>
    <property type="molecule type" value="Genomic_DNA"/>
</dbReference>
<comment type="caution">
    <text evidence="8">The sequence shown here is derived from an EMBL/GenBank/DDBJ whole genome shotgun (WGS) entry which is preliminary data.</text>
</comment>
<dbReference type="GO" id="GO:0008299">
    <property type="term" value="P:isoprenoid biosynthetic process"/>
    <property type="evidence" value="ECO:0007669"/>
    <property type="project" value="UniProtKB-ARBA"/>
</dbReference>
<evidence type="ECO:0000256" key="6">
    <source>
        <dbReference type="RuleBase" id="RU366034"/>
    </source>
</evidence>
<dbReference type="GO" id="GO:0046872">
    <property type="term" value="F:metal ion binding"/>
    <property type="evidence" value="ECO:0007669"/>
    <property type="project" value="UniProtKB-KW"/>
</dbReference>
<evidence type="ECO:0000313" key="7">
    <source>
        <dbReference type="EMBL" id="CAE6426426.1"/>
    </source>
</evidence>
<dbReference type="Proteomes" id="UP000663861">
    <property type="component" value="Unassembled WGS sequence"/>
</dbReference>
<dbReference type="Gene3D" id="1.10.600.10">
    <property type="entry name" value="Farnesyl Diphosphate Synthase"/>
    <property type="match status" value="1"/>
</dbReference>
<organism evidence="8 9">
    <name type="scientific">Rhizoctonia solani</name>
    <dbReference type="NCBI Taxonomy" id="456999"/>
    <lineage>
        <taxon>Eukaryota</taxon>
        <taxon>Fungi</taxon>
        <taxon>Dikarya</taxon>
        <taxon>Basidiomycota</taxon>
        <taxon>Agaricomycotina</taxon>
        <taxon>Agaricomycetes</taxon>
        <taxon>Cantharellales</taxon>
        <taxon>Ceratobasidiaceae</taxon>
        <taxon>Rhizoctonia</taxon>
    </lineage>
</organism>
<evidence type="ECO:0000256" key="2">
    <source>
        <dbReference type="ARBA" id="ARBA00006333"/>
    </source>
</evidence>
<comment type="cofactor">
    <cofactor evidence="1 6">
        <name>Mg(2+)</name>
        <dbReference type="ChEBI" id="CHEBI:18420"/>
    </cofactor>
</comment>
<comment type="similarity">
    <text evidence="2 6">Belongs to the terpene synthase family.</text>
</comment>
<dbReference type="EC" id="4.2.3.-" evidence="6"/>
<dbReference type="Proteomes" id="UP000663888">
    <property type="component" value="Unassembled WGS sequence"/>
</dbReference>
<dbReference type="Pfam" id="PF19086">
    <property type="entry name" value="Terpene_syn_C_2"/>
    <property type="match status" value="1"/>
</dbReference>
<dbReference type="AlphaFoldDB" id="A0A8H2XU21"/>
<evidence type="ECO:0000313" key="8">
    <source>
        <dbReference type="EMBL" id="CAE6430668.1"/>
    </source>
</evidence>